<feature type="domain" description="Teneurin-like YD-shell" evidence="4">
    <location>
        <begin position="287"/>
        <end position="478"/>
    </location>
</feature>
<feature type="compositionally biased region" description="Acidic residues" evidence="2">
    <location>
        <begin position="132"/>
        <end position="143"/>
    </location>
</feature>
<dbReference type="KEGG" id="vni:VIBNI_A1446"/>
<dbReference type="InterPro" id="IPR056823">
    <property type="entry name" value="TEN-like_YD-shell"/>
</dbReference>
<dbReference type="NCBIfam" id="TIGR01643">
    <property type="entry name" value="YD_repeat_2x"/>
    <property type="match status" value="3"/>
</dbReference>
<gene>
    <name evidence="5" type="ORF">VIBNI_A1446</name>
</gene>
<accession>U4KF11</accession>
<dbReference type="NCBIfam" id="TIGR03696">
    <property type="entry name" value="Rhs_assc_core"/>
    <property type="match status" value="1"/>
</dbReference>
<dbReference type="PANTHER" id="PTHR32305">
    <property type="match status" value="1"/>
</dbReference>
<dbReference type="PRINTS" id="PR00394">
    <property type="entry name" value="RHSPROTEIN"/>
</dbReference>
<feature type="domain" description="Teneurin-like YD-shell" evidence="4">
    <location>
        <begin position="889"/>
        <end position="1114"/>
    </location>
</feature>
<evidence type="ECO:0000256" key="2">
    <source>
        <dbReference type="SAM" id="MobiDB-lite"/>
    </source>
</evidence>
<evidence type="ECO:0000256" key="1">
    <source>
        <dbReference type="ARBA" id="ARBA00022737"/>
    </source>
</evidence>
<dbReference type="STRING" id="28173.VIBNI_A1446"/>
<organism evidence="5 6">
    <name type="scientific">Vibrio nigripulchritudo</name>
    <dbReference type="NCBI Taxonomy" id="28173"/>
    <lineage>
        <taxon>Bacteria</taxon>
        <taxon>Pseudomonadati</taxon>
        <taxon>Pseudomonadota</taxon>
        <taxon>Gammaproteobacteria</taxon>
        <taxon>Vibrionales</taxon>
        <taxon>Vibrionaceae</taxon>
        <taxon>Vibrio</taxon>
    </lineage>
</organism>
<dbReference type="Proteomes" id="UP000016895">
    <property type="component" value="Chromosome 1"/>
</dbReference>
<dbReference type="PANTHER" id="PTHR32305:SF15">
    <property type="entry name" value="PROTEIN RHSA-RELATED"/>
    <property type="match status" value="1"/>
</dbReference>
<proteinExistence type="predicted"/>
<evidence type="ECO:0000313" key="5">
    <source>
        <dbReference type="EMBL" id="CCO57573.1"/>
    </source>
</evidence>
<dbReference type="PATRIC" id="fig|1260221.3.peg.1388"/>
<dbReference type="InterPro" id="IPR045351">
    <property type="entry name" value="DUF6531"/>
</dbReference>
<dbReference type="InterPro" id="IPR006530">
    <property type="entry name" value="YD"/>
</dbReference>
<dbReference type="OrthoDB" id="9816400at2"/>
<dbReference type="RefSeq" id="WP_022550493.1">
    <property type="nucleotide sequence ID" value="NC_022528.1"/>
</dbReference>
<dbReference type="EMBL" id="FO203526">
    <property type="protein sequence ID" value="CCO57573.1"/>
    <property type="molecule type" value="Genomic_DNA"/>
</dbReference>
<reference evidence="5 6" key="1">
    <citation type="journal article" date="2013" name="ISME J.">
        <title>Comparative genomics of pathogenic lineages of Vibrio nigripulchritudo identifies virulence-associated traits.</title>
        <authorList>
            <person name="Goudenege D."/>
            <person name="Labreuche Y."/>
            <person name="Krin E."/>
            <person name="Ansquer D."/>
            <person name="Mangenot S."/>
            <person name="Calteau A."/>
            <person name="Medigue C."/>
            <person name="Mazel D."/>
            <person name="Polz M.F."/>
            <person name="Le Roux F."/>
        </authorList>
    </citation>
    <scope>NUCLEOTIDE SEQUENCE [LARGE SCALE GENOMIC DNA]</scope>
    <source>
        <strain evidence="6">SnF1</strain>
    </source>
</reference>
<name>U4KF11_9VIBR</name>
<keyword evidence="1" id="KW-0677">Repeat</keyword>
<dbReference type="Gene3D" id="2.180.10.10">
    <property type="entry name" value="RHS repeat-associated core"/>
    <property type="match status" value="2"/>
</dbReference>
<dbReference type="InterPro" id="IPR022385">
    <property type="entry name" value="Rhs_assc_core"/>
</dbReference>
<protein>
    <submittedName>
        <fullName evidence="5">Putative Rhs family protein</fullName>
    </submittedName>
</protein>
<evidence type="ECO:0000259" key="3">
    <source>
        <dbReference type="Pfam" id="PF20148"/>
    </source>
</evidence>
<keyword evidence="6" id="KW-1185">Reference proteome</keyword>
<dbReference type="Pfam" id="PF25023">
    <property type="entry name" value="TEN_YD-shell"/>
    <property type="match status" value="2"/>
</dbReference>
<evidence type="ECO:0000259" key="4">
    <source>
        <dbReference type="Pfam" id="PF25023"/>
    </source>
</evidence>
<sequence>MIRENFSNTIQRGTEKFTFSSQNQGKGTAKVFQSENEAINFVAQFFSRSDSQSLQLLGELNNVSGFQSLSPLKPEERLPAQAKHLGKLLYQQQLFCSVEVSAPPISSSVPIELEYSEPEEEKRPSDGKAEEEQNENATSDEDTPVSAKKHETGGDPVSMVTGEELLSLDDFTSASGLVWTRHYRSSKCEQSVGLGLGWRHSFLLEFSEIQDEEGEIVSWKFVDDMGDAIDFPPVGKGATSYQIKAGSSCLNHKNGYRVITLPDGNQYKFLKHHEDWKLSQIRENALKQIDLRYSSNGRLIEIQTNGVSDLCCQYDKEGKLVGLRCPHTDKLVVEYDIDEYDHLISASDQHGLQEKYTYTDSALLLTRQRPSGFTHYFEWQGEGAKAKCIRNFGDGGIYDYRFEFGETESSYQDTLGHTWQFKHDGNGKLIEKVSPEGRKSVWEYDELGRLSKESEPNGTYKKRYYNEFGQLAAMQHSSGAKTEYQYDSYGVLSAVIHPDGEVSKREVNSLGQLIWSQNPSQVSTQYQYDKKGRLIETASSQGSLKRWWWGEENRIQGIQINHSLIRYSYNAENRVNGLAYPDGMYVTLEHNAHGQLTRQRTFHDFDKSVSREHTYDYDDAGRVTSITTPNGSTKFEWGTLNQPDSLIKQDGSGLSFEYDAERNLTAINRSDNASYQLSLSPDGQLIETKGFDGVQNQYAYDDNGQINAVISGQRAIHVEYNQHGDMASISARNEGYFNESHFQHSFGGKLLTASNSSRAIKNQYDPHGLLTEEWQSNYLIQNQYNHQKLCEKKTLPNGDELHFDYSEFGELIGVTYQSQSKLEQSPAKVTIDYDNMARVQTLQYGNAQSELRTYDGLGRLKQQDWGTRNRHYRYDVSDNLASCIDSELGHHHYHYDTLSQLTRVKTPDDVFKFRFDSFGNPESPESVVEHDRLIEHGGLRYQYDDQGNQIRVSGGDSLQRREFNALNQLVMVNHNGKLAHYEYDALGRRSKKTTESGTTEFIWQGSQLIGEVSANHYRWYVYLPKSHAPLMLIENGQCFFYQNDHLGTPIRLIDTSGNVVWQASYNPLGQASIDIEEVRNPLRFQGQYFDEESGLHYNLARYYDPCSGRFIQPDPIGLLGGINHYQYAPNPIMWIDPSGLCCEQPDTAVKAGDADSQPEKRVVYAMGSGNLLSTANVNSPTYPLHPQSAGTNIGGKYVEGAAELLVSGVYNTAVDAVAGLAGLAPLAIGDLETSVNWIEGIQDTLSYTPNTEGAKMIGEHLSDYVQAYESTMESAGDAVLDATGSPLAATLTHKSVEIVGTLAGGRTVMKAMKSKPSSEYSSENFKQEIDIKTKYVDLPDDLVEDSQGIYGYMPTEMSQFHSNNWSVDWTDAKQVSSARQVRLEYHVGLEYKQNFVQSLRSDGVSEDEIARQLVEMRNQDRLSHYKTEEALEMVYKRNIAKYGNKTGPTYESQLSKYGSPTKVIDAALRTNDTMDILTGISKVK</sequence>
<feature type="region of interest" description="Disordered" evidence="2">
    <location>
        <begin position="109"/>
        <end position="158"/>
    </location>
</feature>
<dbReference type="InterPro" id="IPR050708">
    <property type="entry name" value="T6SS_VgrG/RHS"/>
</dbReference>
<dbReference type="Pfam" id="PF20148">
    <property type="entry name" value="DUF6531"/>
    <property type="match status" value="1"/>
</dbReference>
<evidence type="ECO:0000313" key="6">
    <source>
        <dbReference type="Proteomes" id="UP000016895"/>
    </source>
</evidence>
<dbReference type="eggNOG" id="COG3209">
    <property type="taxonomic scope" value="Bacteria"/>
</dbReference>
<feature type="compositionally biased region" description="Basic and acidic residues" evidence="2">
    <location>
        <begin position="120"/>
        <end position="131"/>
    </location>
</feature>
<feature type="domain" description="DUF6531" evidence="3">
    <location>
        <begin position="154"/>
        <end position="230"/>
    </location>
</feature>